<keyword evidence="4" id="KW-1185">Reference proteome</keyword>
<dbReference type="OrthoDB" id="2509690at2"/>
<dbReference type="PANTHER" id="PTHR43649:SF12">
    <property type="entry name" value="DIACETYLCHITOBIOSE BINDING PROTEIN DASA"/>
    <property type="match status" value="1"/>
</dbReference>
<dbReference type="Gene3D" id="3.40.190.10">
    <property type="entry name" value="Periplasmic binding protein-like II"/>
    <property type="match status" value="1"/>
</dbReference>
<dbReference type="Proteomes" id="UP000283786">
    <property type="component" value="Chromosome"/>
</dbReference>
<dbReference type="AlphaFoldDB" id="A0A418SKZ6"/>
<comment type="similarity">
    <text evidence="2">Belongs to the bacterial solute-binding protein 1 family.</text>
</comment>
<comment type="subcellular location">
    <subcellularLocation>
        <location evidence="1">Periplasm</location>
    </subcellularLocation>
</comment>
<proteinExistence type="inferred from homology"/>
<organism evidence="3 4">
    <name type="scientific">Pseudooceanicola algae</name>
    <dbReference type="NCBI Taxonomy" id="1537215"/>
    <lineage>
        <taxon>Bacteria</taxon>
        <taxon>Pseudomonadati</taxon>
        <taxon>Pseudomonadota</taxon>
        <taxon>Alphaproteobacteria</taxon>
        <taxon>Rhodobacterales</taxon>
        <taxon>Paracoccaceae</taxon>
        <taxon>Pseudooceanicola</taxon>
    </lineage>
</organism>
<evidence type="ECO:0000256" key="2">
    <source>
        <dbReference type="ARBA" id="ARBA00008520"/>
    </source>
</evidence>
<evidence type="ECO:0000256" key="1">
    <source>
        <dbReference type="ARBA" id="ARBA00004418"/>
    </source>
</evidence>
<protein>
    <submittedName>
        <fullName evidence="3">Uncharacterized protein</fullName>
    </submittedName>
</protein>
<accession>A0A418SKZ6</accession>
<evidence type="ECO:0000313" key="3">
    <source>
        <dbReference type="EMBL" id="QPM90985.1"/>
    </source>
</evidence>
<dbReference type="KEGG" id="palw:PSAL_022280"/>
<name>A0A418SKZ6_9RHOB</name>
<dbReference type="PANTHER" id="PTHR43649">
    <property type="entry name" value="ARABINOSE-BINDING PROTEIN-RELATED"/>
    <property type="match status" value="1"/>
</dbReference>
<dbReference type="Pfam" id="PF13416">
    <property type="entry name" value="SBP_bac_8"/>
    <property type="match status" value="1"/>
</dbReference>
<reference evidence="3 4" key="1">
    <citation type="submission" date="2020-08" db="EMBL/GenBank/DDBJ databases">
        <title>Genome sequence of Rhodobacteraceae bacterium Lw-13e.</title>
        <authorList>
            <person name="Poehlein A."/>
            <person name="Wolter L."/>
            <person name="Daniel R."/>
            <person name="Brinkhoff T."/>
        </authorList>
    </citation>
    <scope>NUCLEOTIDE SEQUENCE [LARGE SCALE GENOMIC DNA]</scope>
    <source>
        <strain evidence="3 4">Lw-13e</strain>
    </source>
</reference>
<dbReference type="InterPro" id="IPR050490">
    <property type="entry name" value="Bact_solute-bd_prot1"/>
</dbReference>
<sequence>MKRPLLAIGLALAAVPASADTNLRVHYAIPTIWADTQAALAEAFMAANPDITIELDGPAEGYGDGVQRLLRESVAGTAPDVAWVGLNLWRVLEARDLAQPMDDFLPEDPEAMGYTGALLSLGTFEGNQYALGTSASTLVAYVNPDLVARAGGSMEDFPTDYDGIIDLAAKIDALDATTEGVWISPHDWRFQSLLGAHGGRPMNAEETEITFDSEAGIAAASLYSRFAVEGGMSTMSEDDARQAFPAGTLGIMFESSSLMTRFSEGAGDRFEVTVKPMPIVAPDEEVYLPTGGSGIVMLTDDAEKQQAAWDYIAFVTSPEAQKIIVETTGYAPTNALVVEDESYLGAFYETNPNARVAHAQVARYAGPWYAYPGAEGVAVTDVIAADLLEIVDGADPRATIEELADTTRSMLGFD</sequence>
<dbReference type="GO" id="GO:0042597">
    <property type="term" value="C:periplasmic space"/>
    <property type="evidence" value="ECO:0007669"/>
    <property type="project" value="UniProtKB-SubCell"/>
</dbReference>
<dbReference type="InterPro" id="IPR006059">
    <property type="entry name" value="SBP"/>
</dbReference>
<gene>
    <name evidence="3" type="ORF">PSAL_022280</name>
</gene>
<dbReference type="EMBL" id="CP060436">
    <property type="protein sequence ID" value="QPM90985.1"/>
    <property type="molecule type" value="Genomic_DNA"/>
</dbReference>
<dbReference type="SUPFAM" id="SSF53850">
    <property type="entry name" value="Periplasmic binding protein-like II"/>
    <property type="match status" value="1"/>
</dbReference>
<dbReference type="RefSeq" id="WP_119837665.1">
    <property type="nucleotide sequence ID" value="NZ_CP060436.1"/>
</dbReference>
<evidence type="ECO:0000313" key="4">
    <source>
        <dbReference type="Proteomes" id="UP000283786"/>
    </source>
</evidence>